<organism evidence="1">
    <name type="scientific">marine sediment metagenome</name>
    <dbReference type="NCBI Taxonomy" id="412755"/>
    <lineage>
        <taxon>unclassified sequences</taxon>
        <taxon>metagenomes</taxon>
        <taxon>ecological metagenomes</taxon>
    </lineage>
</organism>
<accession>X1QN83</accession>
<gene>
    <name evidence="1" type="ORF">S06H3_56924</name>
</gene>
<reference evidence="1" key="1">
    <citation type="journal article" date="2014" name="Front. Microbiol.">
        <title>High frequency of phylogenetically diverse reductive dehalogenase-homologous genes in deep subseafloor sedimentary metagenomes.</title>
        <authorList>
            <person name="Kawai M."/>
            <person name="Futagami T."/>
            <person name="Toyoda A."/>
            <person name="Takaki Y."/>
            <person name="Nishi S."/>
            <person name="Hori S."/>
            <person name="Arai W."/>
            <person name="Tsubouchi T."/>
            <person name="Morono Y."/>
            <person name="Uchiyama I."/>
            <person name="Ito T."/>
            <person name="Fujiyama A."/>
            <person name="Inagaki F."/>
            <person name="Takami H."/>
        </authorList>
    </citation>
    <scope>NUCLEOTIDE SEQUENCE</scope>
    <source>
        <strain evidence="1">Expedition CK06-06</strain>
    </source>
</reference>
<dbReference type="EMBL" id="BARV01036674">
    <property type="protein sequence ID" value="GAI56246.1"/>
    <property type="molecule type" value="Genomic_DNA"/>
</dbReference>
<protein>
    <submittedName>
        <fullName evidence="1">Uncharacterized protein</fullName>
    </submittedName>
</protein>
<proteinExistence type="predicted"/>
<name>X1QN83_9ZZZZ</name>
<sequence length="99" mass="12002">MTRNSKCNHVTSFEYITLKEFKALHQDIDIPKEEIYGGKVKVIKCIKCGYFERKGPKLKKRLLIDPYRKQRIRKDFQKSTPKSADHIRNYKKWKKTWKK</sequence>
<comment type="caution">
    <text evidence="1">The sequence shown here is derived from an EMBL/GenBank/DDBJ whole genome shotgun (WGS) entry which is preliminary data.</text>
</comment>
<dbReference type="AlphaFoldDB" id="X1QN83"/>
<evidence type="ECO:0000313" key="1">
    <source>
        <dbReference type="EMBL" id="GAI56246.1"/>
    </source>
</evidence>